<dbReference type="Pfam" id="PF00358">
    <property type="entry name" value="PTS_EIIA_1"/>
    <property type="match status" value="1"/>
</dbReference>
<dbReference type="PATRIC" id="fig|76856.3.peg.523"/>
<dbReference type="GeneID" id="79783898"/>
<evidence type="ECO:0000313" key="9">
    <source>
        <dbReference type="Proteomes" id="UP000054800"/>
    </source>
</evidence>
<evidence type="ECO:0000313" key="8">
    <source>
        <dbReference type="EMBL" id="KUL98702.1"/>
    </source>
</evidence>
<keyword evidence="3 8" id="KW-0762">Sugar transport</keyword>
<dbReference type="RefSeq" id="WP_011016748.1">
    <property type="nucleotide sequence ID" value="NZ_CP022122.1"/>
</dbReference>
<dbReference type="InterPro" id="IPR011055">
    <property type="entry name" value="Dup_hybrid_motif"/>
</dbReference>
<dbReference type="Gene3D" id="2.70.70.10">
    <property type="entry name" value="Glucose Permease (Domain IIA)"/>
    <property type="match status" value="1"/>
</dbReference>
<dbReference type="PROSITE" id="PS00371">
    <property type="entry name" value="PTS_EIIA_TYPE_1_HIS"/>
    <property type="match status" value="1"/>
</dbReference>
<feature type="domain" description="PTS EIIA type-1" evidence="7">
    <location>
        <begin position="33"/>
        <end position="136"/>
    </location>
</feature>
<name>A0A0M4RZA9_FUSNC</name>
<dbReference type="InterPro" id="IPR001127">
    <property type="entry name" value="PTS_EIIA_1_perm"/>
</dbReference>
<accession>A0A0M4RZA9</accession>
<dbReference type="EMBL" id="LMVH01000001">
    <property type="protein sequence ID" value="KUL98702.1"/>
    <property type="molecule type" value="Genomic_DNA"/>
</dbReference>
<dbReference type="Proteomes" id="UP000054800">
    <property type="component" value="Unassembled WGS sequence"/>
</dbReference>
<comment type="subcellular location">
    <subcellularLocation>
        <location evidence="1">Cytoplasm</location>
    </subcellularLocation>
</comment>
<keyword evidence="5" id="KW-0598">Phosphotransferase system</keyword>
<evidence type="ECO:0000256" key="4">
    <source>
        <dbReference type="ARBA" id="ARBA00022679"/>
    </source>
</evidence>
<proteinExistence type="predicted"/>
<dbReference type="PROSITE" id="PS51093">
    <property type="entry name" value="PTS_EIIA_TYPE_1"/>
    <property type="match status" value="1"/>
</dbReference>
<keyword evidence="6" id="KW-0418">Kinase</keyword>
<dbReference type="NCBIfam" id="TIGR00830">
    <property type="entry name" value="PTBA"/>
    <property type="match status" value="1"/>
</dbReference>
<evidence type="ECO:0000259" key="7">
    <source>
        <dbReference type="PROSITE" id="PS51093"/>
    </source>
</evidence>
<dbReference type="PANTHER" id="PTHR45008">
    <property type="entry name" value="PTS SYSTEM GLUCOSE-SPECIFIC EIIA COMPONENT"/>
    <property type="match status" value="1"/>
</dbReference>
<dbReference type="GO" id="GO:0009401">
    <property type="term" value="P:phosphoenolpyruvate-dependent sugar phosphotransferase system"/>
    <property type="evidence" value="ECO:0007669"/>
    <property type="project" value="UniProtKB-KW"/>
</dbReference>
<evidence type="ECO:0000256" key="1">
    <source>
        <dbReference type="ARBA" id="ARBA00004496"/>
    </source>
</evidence>
<dbReference type="InterPro" id="IPR050890">
    <property type="entry name" value="PTS_EIIA_component"/>
</dbReference>
<gene>
    <name evidence="8" type="ORF">RO03_03980</name>
</gene>
<dbReference type="FunFam" id="2.70.70.10:FF:000001">
    <property type="entry name" value="PTS system glucose-specific IIA component"/>
    <property type="match status" value="1"/>
</dbReference>
<organism evidence="8 9">
    <name type="scientific">Fusobacterium nucleatum subsp. nucleatum</name>
    <dbReference type="NCBI Taxonomy" id="76856"/>
    <lineage>
        <taxon>Bacteria</taxon>
        <taxon>Fusobacteriati</taxon>
        <taxon>Fusobacteriota</taxon>
        <taxon>Fusobacteriia</taxon>
        <taxon>Fusobacteriales</taxon>
        <taxon>Fusobacteriaceae</taxon>
        <taxon>Fusobacterium</taxon>
    </lineage>
</organism>
<evidence type="ECO:0000256" key="6">
    <source>
        <dbReference type="ARBA" id="ARBA00022777"/>
    </source>
</evidence>
<reference evidence="8 9" key="1">
    <citation type="submission" date="2015-10" db="EMBL/GenBank/DDBJ databases">
        <authorList>
            <person name="Gilbert D.G."/>
        </authorList>
    </citation>
    <scope>NUCLEOTIDE SEQUENCE [LARGE SCALE GENOMIC DNA]</scope>
    <source>
        <strain evidence="8 9">ChDC F311</strain>
    </source>
</reference>
<comment type="caution">
    <text evidence="8">The sequence shown here is derived from an EMBL/GenBank/DDBJ whole genome shotgun (WGS) entry which is preliminary data.</text>
</comment>
<evidence type="ECO:0000256" key="5">
    <source>
        <dbReference type="ARBA" id="ARBA00022683"/>
    </source>
</evidence>
<sequence length="164" mass="18178">MGLFDIFKKKEKTIVTIYSPINGKVIELKEVPDEAFAQKMVGDGCAIEPDKGIICSPIDGQLMNIFPTNHAIIFETIDGLEMIVHFGIDTVKLDGKGFQKLREPGPIKIGDEIVKYNLDEIKDGVPSTRSPIIINNMEKVEKIEILSLGKVVKIGEPIMKVTLK</sequence>
<keyword evidence="2" id="KW-0813">Transport</keyword>
<dbReference type="GO" id="GO:0016301">
    <property type="term" value="F:kinase activity"/>
    <property type="evidence" value="ECO:0007669"/>
    <property type="project" value="UniProtKB-KW"/>
</dbReference>
<protein>
    <submittedName>
        <fullName evidence="8">PTS sugar transporter subunit IIA</fullName>
    </submittedName>
</protein>
<dbReference type="PANTHER" id="PTHR45008:SF1">
    <property type="entry name" value="PTS SYSTEM GLUCOSE-SPECIFIC EIIA COMPONENT"/>
    <property type="match status" value="1"/>
</dbReference>
<keyword evidence="4" id="KW-0808">Transferase</keyword>
<dbReference type="OMA" id="CDGTIIT"/>
<dbReference type="AlphaFoldDB" id="A0A0M4RZA9"/>
<dbReference type="OrthoDB" id="92465at2"/>
<dbReference type="SUPFAM" id="SSF51261">
    <property type="entry name" value="Duplicated hybrid motif"/>
    <property type="match status" value="1"/>
</dbReference>
<evidence type="ECO:0000256" key="3">
    <source>
        <dbReference type="ARBA" id="ARBA00022597"/>
    </source>
</evidence>
<evidence type="ECO:0000256" key="2">
    <source>
        <dbReference type="ARBA" id="ARBA00022448"/>
    </source>
</evidence>
<dbReference type="GO" id="GO:0005737">
    <property type="term" value="C:cytoplasm"/>
    <property type="evidence" value="ECO:0007669"/>
    <property type="project" value="UniProtKB-SubCell"/>
</dbReference>